<dbReference type="AlphaFoldDB" id="A0A1I1DA25"/>
<proteinExistence type="predicted"/>
<protein>
    <submittedName>
        <fullName evidence="1">Uncharacterized protein</fullName>
    </submittedName>
</protein>
<keyword evidence="2" id="KW-1185">Reference proteome</keyword>
<organism evidence="1 2">
    <name type="scientific">Zunongwangia mangrovi</name>
    <dbReference type="NCBI Taxonomy" id="1334022"/>
    <lineage>
        <taxon>Bacteria</taxon>
        <taxon>Pseudomonadati</taxon>
        <taxon>Bacteroidota</taxon>
        <taxon>Flavobacteriia</taxon>
        <taxon>Flavobacteriales</taxon>
        <taxon>Flavobacteriaceae</taxon>
        <taxon>Zunongwangia</taxon>
    </lineage>
</organism>
<evidence type="ECO:0000313" key="2">
    <source>
        <dbReference type="Proteomes" id="UP000199438"/>
    </source>
</evidence>
<sequence length="68" mass="7996">MSSLTAYNAFAVFQALPEDQKEVFMQLVGQKERKPKKRRKKPKFEIEEKYKPGNEHMLIAEELARGEK</sequence>
<dbReference type="EMBL" id="FOKV01000001">
    <property type="protein sequence ID" value="SFB71869.1"/>
    <property type="molecule type" value="Genomic_DNA"/>
</dbReference>
<dbReference type="STRING" id="1334022.SAMN04487907_101243"/>
<reference evidence="2" key="1">
    <citation type="submission" date="2016-10" db="EMBL/GenBank/DDBJ databases">
        <authorList>
            <person name="Varghese N."/>
            <person name="Submissions S."/>
        </authorList>
    </citation>
    <scope>NUCLEOTIDE SEQUENCE [LARGE SCALE GENOMIC DNA]</scope>
    <source>
        <strain evidence="2">DSM 24499</strain>
    </source>
</reference>
<dbReference type="Proteomes" id="UP000199438">
    <property type="component" value="Unassembled WGS sequence"/>
</dbReference>
<gene>
    <name evidence="1" type="ORF">SAMN04487907_101243</name>
</gene>
<evidence type="ECO:0000313" key="1">
    <source>
        <dbReference type="EMBL" id="SFB71869.1"/>
    </source>
</evidence>
<name>A0A1I1DA25_9FLAO</name>
<dbReference type="RefSeq" id="WP_092539577.1">
    <property type="nucleotide sequence ID" value="NZ_FOKV01000001.1"/>
</dbReference>
<accession>A0A1I1DA25</accession>